<dbReference type="AlphaFoldDB" id="A0A5C1NCM4"/>
<proteinExistence type="inferred from homology"/>
<reference evidence="12" key="1">
    <citation type="submission" date="2021-02" db="EMBL/GenBank/DDBJ databases">
        <title>Strain Y2R2, a novel species of the genus Halomonas.</title>
        <authorList>
            <person name="Huang H."/>
        </authorList>
    </citation>
    <scope>NUCLEOTIDE SEQUENCE</scope>
    <source>
        <strain evidence="12">Y2R2</strain>
    </source>
</reference>
<evidence type="ECO:0000313" key="13">
    <source>
        <dbReference type="Proteomes" id="UP000324285"/>
    </source>
</evidence>
<keyword evidence="4" id="KW-0963">Cytoplasm</keyword>
<dbReference type="OrthoDB" id="9800307at2"/>
<keyword evidence="5" id="KW-0819">tRNA processing</keyword>
<keyword evidence="13" id="KW-1185">Reference proteome</keyword>
<dbReference type="GO" id="GO:0005737">
    <property type="term" value="C:cytoplasm"/>
    <property type="evidence" value="ECO:0007669"/>
    <property type="project" value="UniProtKB-SubCell"/>
</dbReference>
<dbReference type="RefSeq" id="WP_149283969.1">
    <property type="nucleotide sequence ID" value="NZ_CP038437.2"/>
</dbReference>
<evidence type="ECO:0000256" key="9">
    <source>
        <dbReference type="ARBA" id="ARBA00022842"/>
    </source>
</evidence>
<dbReference type="GO" id="GO:0002949">
    <property type="term" value="P:tRNA threonylcarbamoyladenosine modification"/>
    <property type="evidence" value="ECO:0007669"/>
    <property type="project" value="InterPro"/>
</dbReference>
<name>A0A5C1NCM4_9GAMM</name>
<feature type="region of interest" description="Disordered" evidence="11">
    <location>
        <begin position="162"/>
        <end position="195"/>
    </location>
</feature>
<comment type="subcellular location">
    <subcellularLocation>
        <location evidence="1">Cytoplasm</location>
    </subcellularLocation>
</comment>
<evidence type="ECO:0000256" key="4">
    <source>
        <dbReference type="ARBA" id="ARBA00022490"/>
    </source>
</evidence>
<keyword evidence="8" id="KW-0067">ATP-binding</keyword>
<organism evidence="12 13">
    <name type="scientific">Halomonas binhaiensis</name>
    <dbReference type="NCBI Taxonomy" id="2562282"/>
    <lineage>
        <taxon>Bacteria</taxon>
        <taxon>Pseudomonadati</taxon>
        <taxon>Pseudomonadota</taxon>
        <taxon>Gammaproteobacteria</taxon>
        <taxon>Oceanospirillales</taxon>
        <taxon>Halomonadaceae</taxon>
        <taxon>Halomonas</taxon>
    </lineage>
</organism>
<accession>A0A5C1NCM4</accession>
<keyword evidence="9" id="KW-0460">Magnesium</keyword>
<dbReference type="PANTHER" id="PTHR33540">
    <property type="entry name" value="TRNA THREONYLCARBAMOYLADENOSINE BIOSYNTHESIS PROTEIN TSAE"/>
    <property type="match status" value="1"/>
</dbReference>
<dbReference type="Proteomes" id="UP000324285">
    <property type="component" value="Chromosome"/>
</dbReference>
<dbReference type="Gene3D" id="3.40.50.300">
    <property type="entry name" value="P-loop containing nucleotide triphosphate hydrolases"/>
    <property type="match status" value="1"/>
</dbReference>
<evidence type="ECO:0000256" key="10">
    <source>
        <dbReference type="ARBA" id="ARBA00032441"/>
    </source>
</evidence>
<evidence type="ECO:0000256" key="11">
    <source>
        <dbReference type="SAM" id="MobiDB-lite"/>
    </source>
</evidence>
<evidence type="ECO:0000256" key="3">
    <source>
        <dbReference type="ARBA" id="ARBA00019010"/>
    </source>
</evidence>
<keyword evidence="7" id="KW-0547">Nucleotide-binding</keyword>
<dbReference type="GO" id="GO:0046872">
    <property type="term" value="F:metal ion binding"/>
    <property type="evidence" value="ECO:0007669"/>
    <property type="project" value="UniProtKB-KW"/>
</dbReference>
<keyword evidence="6" id="KW-0479">Metal-binding</keyword>
<dbReference type="NCBIfam" id="TIGR00150">
    <property type="entry name" value="T6A_YjeE"/>
    <property type="match status" value="1"/>
</dbReference>
<protein>
    <recommendedName>
        <fullName evidence="3">tRNA threonylcarbamoyladenosine biosynthesis protein TsaE</fullName>
    </recommendedName>
    <alternativeName>
        <fullName evidence="10">t(6)A37 threonylcarbamoyladenosine biosynthesis protein TsaE</fullName>
    </alternativeName>
</protein>
<comment type="similarity">
    <text evidence="2">Belongs to the TsaE family.</text>
</comment>
<evidence type="ECO:0000256" key="1">
    <source>
        <dbReference type="ARBA" id="ARBA00004496"/>
    </source>
</evidence>
<dbReference type="GO" id="GO:0005524">
    <property type="term" value="F:ATP binding"/>
    <property type="evidence" value="ECO:0007669"/>
    <property type="project" value="UniProtKB-KW"/>
</dbReference>
<evidence type="ECO:0000256" key="8">
    <source>
        <dbReference type="ARBA" id="ARBA00022840"/>
    </source>
</evidence>
<dbReference type="PANTHER" id="PTHR33540:SF2">
    <property type="entry name" value="TRNA THREONYLCARBAMOYLADENOSINE BIOSYNTHESIS PROTEIN TSAE"/>
    <property type="match status" value="1"/>
</dbReference>
<dbReference type="GO" id="GO:0016740">
    <property type="term" value="F:transferase activity"/>
    <property type="evidence" value="ECO:0007669"/>
    <property type="project" value="UniProtKB-KW"/>
</dbReference>
<dbReference type="EMBL" id="CP038437">
    <property type="protein sequence ID" value="QEM80954.1"/>
    <property type="molecule type" value="Genomic_DNA"/>
</dbReference>
<dbReference type="InterPro" id="IPR027417">
    <property type="entry name" value="P-loop_NTPase"/>
</dbReference>
<evidence type="ECO:0000256" key="2">
    <source>
        <dbReference type="ARBA" id="ARBA00007599"/>
    </source>
</evidence>
<dbReference type="InterPro" id="IPR003442">
    <property type="entry name" value="T6A_TsaE"/>
</dbReference>
<dbReference type="KEGG" id="hbh:E4T21_04860"/>
<dbReference type="Pfam" id="PF02367">
    <property type="entry name" value="TsaE"/>
    <property type="match status" value="1"/>
</dbReference>
<evidence type="ECO:0000256" key="5">
    <source>
        <dbReference type="ARBA" id="ARBA00022694"/>
    </source>
</evidence>
<sequence length="195" mass="21170">MLLRLDDEQRQVALGECLGRALEGRGRVHLSGDLGAGKTTLSRGILRAYGYQGAVKSPTYTLIEPYELGPWRHLDKVRVHHFDLYRLGDPEELEFIGGRDLLADDVLCLIEWAERGEGWLPQPDVEIALAHANSGREARIVGHGARGAAVLERLNKELSTAGFAVDTQGTDDPSTDDQRTDGQGRAEGTSQGGAA</sequence>
<dbReference type="SUPFAM" id="SSF52540">
    <property type="entry name" value="P-loop containing nucleoside triphosphate hydrolases"/>
    <property type="match status" value="1"/>
</dbReference>
<evidence type="ECO:0000313" key="12">
    <source>
        <dbReference type="EMBL" id="QEM80954.1"/>
    </source>
</evidence>
<gene>
    <name evidence="12" type="primary">tsaE</name>
    <name evidence="12" type="ORF">E4T21_04860</name>
</gene>
<evidence type="ECO:0000256" key="7">
    <source>
        <dbReference type="ARBA" id="ARBA00022741"/>
    </source>
</evidence>
<evidence type="ECO:0000256" key="6">
    <source>
        <dbReference type="ARBA" id="ARBA00022723"/>
    </source>
</evidence>